<dbReference type="AlphaFoldDB" id="A0A2A6J4S0"/>
<protein>
    <submittedName>
        <fullName evidence="1">Uncharacterized protein</fullName>
    </submittedName>
</protein>
<keyword evidence="2" id="KW-1185">Reference proteome</keyword>
<dbReference type="Proteomes" id="UP000220768">
    <property type="component" value="Unassembled WGS sequence"/>
</dbReference>
<dbReference type="EMBL" id="NWSV01000028">
    <property type="protein sequence ID" value="PDT00920.1"/>
    <property type="molecule type" value="Genomic_DNA"/>
</dbReference>
<gene>
    <name evidence="1" type="ORF">CO666_27680</name>
</gene>
<evidence type="ECO:0000313" key="2">
    <source>
        <dbReference type="Proteomes" id="UP000220768"/>
    </source>
</evidence>
<dbReference type="RefSeq" id="WP_097615222.1">
    <property type="nucleotide sequence ID" value="NZ_NWSV01000028.1"/>
</dbReference>
<sequence length="260" mass="30652">MGSSILEKFLSRNSVSPTNHLPLVHSAEAFILKKSLSEGVLKTAKCSVFKNEDLLYFFVGRPAYKKDAVEEGEYWELPSCIVFEFGITDSVRVFPFDSGAFSAGRYPQYINMMSIQDFEINPSELNIKRAIGAFFKTNKDYYRLNPISPQSFANVHDVDATEEEILALHKLIQDRSKRFDDRRFSIEMQFPREFSFSERKPIFAIFPENYIQSEKFMSWIDKHDIILETYPYYPLRRDYYYSAIYEKLEKYYRESGIYEI</sequence>
<comment type="caution">
    <text evidence="1">The sequence shown here is derived from an EMBL/GenBank/DDBJ whole genome shotgun (WGS) entry which is preliminary data.</text>
</comment>
<organism evidence="1 2">
    <name type="scientific">Rhizobium chutanense</name>
    <dbReference type="NCBI Taxonomy" id="2035448"/>
    <lineage>
        <taxon>Bacteria</taxon>
        <taxon>Pseudomonadati</taxon>
        <taxon>Pseudomonadota</taxon>
        <taxon>Alphaproteobacteria</taxon>
        <taxon>Hyphomicrobiales</taxon>
        <taxon>Rhizobiaceae</taxon>
        <taxon>Rhizobium/Agrobacterium group</taxon>
        <taxon>Rhizobium</taxon>
    </lineage>
</organism>
<proteinExistence type="predicted"/>
<reference evidence="1 2" key="1">
    <citation type="submission" date="2017-09" db="EMBL/GenBank/DDBJ databases">
        <title>Comparative genomics of rhizobia isolated from Phaseolus vulgaris in China.</title>
        <authorList>
            <person name="Tong W."/>
        </authorList>
    </citation>
    <scope>NUCLEOTIDE SEQUENCE [LARGE SCALE GENOMIC DNA]</scope>
    <source>
        <strain evidence="1 2">C5</strain>
    </source>
</reference>
<accession>A0A2A6J4S0</accession>
<name>A0A2A6J4S0_9HYPH</name>
<evidence type="ECO:0000313" key="1">
    <source>
        <dbReference type="EMBL" id="PDT00920.1"/>
    </source>
</evidence>